<feature type="domain" description="VOC" evidence="1">
    <location>
        <begin position="5"/>
        <end position="131"/>
    </location>
</feature>
<evidence type="ECO:0000313" key="3">
    <source>
        <dbReference type="Proteomes" id="UP000198538"/>
    </source>
</evidence>
<dbReference type="InterPro" id="IPR053863">
    <property type="entry name" value="Glyoxy/Ble-like_N"/>
</dbReference>
<proteinExistence type="predicted"/>
<dbReference type="InterPro" id="IPR029068">
    <property type="entry name" value="Glyas_Bleomycin-R_OHBP_Dase"/>
</dbReference>
<evidence type="ECO:0000313" key="2">
    <source>
        <dbReference type="EMBL" id="SCY97265.1"/>
    </source>
</evidence>
<reference evidence="3" key="1">
    <citation type="submission" date="2016-10" db="EMBL/GenBank/DDBJ databases">
        <authorList>
            <person name="Varghese N."/>
            <person name="Submissions S."/>
        </authorList>
    </citation>
    <scope>NUCLEOTIDE SEQUENCE [LARGE SCALE GENOMIC DNA]</scope>
    <source>
        <strain evidence="3">BL9</strain>
    </source>
</reference>
<dbReference type="Proteomes" id="UP000198538">
    <property type="component" value="Unassembled WGS sequence"/>
</dbReference>
<dbReference type="PANTHER" id="PTHR36503">
    <property type="entry name" value="BLR2520 PROTEIN"/>
    <property type="match status" value="1"/>
</dbReference>
<dbReference type="InterPro" id="IPR037523">
    <property type="entry name" value="VOC_core"/>
</dbReference>
<dbReference type="Pfam" id="PF22677">
    <property type="entry name" value="Ble-like_N"/>
    <property type="match status" value="1"/>
</dbReference>
<keyword evidence="3" id="KW-1185">Reference proteome</keyword>
<dbReference type="STRING" id="582692.SAMN05720606_1146"/>
<dbReference type="SUPFAM" id="SSF54593">
    <property type="entry name" value="Glyoxalase/Bleomycin resistance protein/Dihydroxybiphenyl dioxygenase"/>
    <property type="match status" value="1"/>
</dbReference>
<name>A0A1G5K9H8_9BACL</name>
<gene>
    <name evidence="2" type="ORF">SAMN05720606_1146</name>
</gene>
<dbReference type="PROSITE" id="PS51819">
    <property type="entry name" value="VOC"/>
    <property type="match status" value="1"/>
</dbReference>
<accession>A0A1G5K9H8</accession>
<organism evidence="2 3">
    <name type="scientific">Paenibacillus polysaccharolyticus</name>
    <dbReference type="NCBI Taxonomy" id="582692"/>
    <lineage>
        <taxon>Bacteria</taxon>
        <taxon>Bacillati</taxon>
        <taxon>Bacillota</taxon>
        <taxon>Bacilli</taxon>
        <taxon>Bacillales</taxon>
        <taxon>Paenibacillaceae</taxon>
        <taxon>Paenibacillus</taxon>
    </lineage>
</organism>
<dbReference type="PANTHER" id="PTHR36503:SF2">
    <property type="entry name" value="BLR2408 PROTEIN"/>
    <property type="match status" value="1"/>
</dbReference>
<dbReference type="Gene3D" id="3.10.180.10">
    <property type="entry name" value="2,3-Dihydroxybiphenyl 1,2-Dioxygenase, domain 1"/>
    <property type="match status" value="1"/>
</dbReference>
<evidence type="ECO:0000259" key="1">
    <source>
        <dbReference type="PROSITE" id="PS51819"/>
    </source>
</evidence>
<protein>
    <recommendedName>
        <fullName evidence="1">VOC domain-containing protein</fullName>
    </recommendedName>
</protein>
<dbReference type="EMBL" id="FMVM01000014">
    <property type="protein sequence ID" value="SCY97265.1"/>
    <property type="molecule type" value="Genomic_DNA"/>
</dbReference>
<sequence length="142" mass="15947">MVAVRANQIFVNLPVQDLKRSVDFFTKVGFEFNAQFTDDKATCMIVGENIFAMLLVEERFQSFITKTIANAAETTEVIVALSVASREEVDAIVQAALDAGAKQYNEPQDHGFMYGRSFQDLDNHLWEVSYINLSAFPSNQPE</sequence>
<dbReference type="AlphaFoldDB" id="A0A1G5K9H8"/>